<evidence type="ECO:0000313" key="1">
    <source>
        <dbReference type="EMBL" id="DAE09618.1"/>
    </source>
</evidence>
<organism evidence="1">
    <name type="scientific">Siphoviridae sp. ctDtx1</name>
    <dbReference type="NCBI Taxonomy" id="2825391"/>
    <lineage>
        <taxon>Viruses</taxon>
        <taxon>Duplodnaviria</taxon>
        <taxon>Heunggongvirae</taxon>
        <taxon>Uroviricota</taxon>
        <taxon>Caudoviricetes</taxon>
    </lineage>
</organism>
<accession>A0A8S5PRW6</accession>
<proteinExistence type="predicted"/>
<reference evidence="1" key="1">
    <citation type="journal article" date="2021" name="Proc. Natl. Acad. Sci. U.S.A.">
        <title>A Catalog of Tens of Thousands of Viruses from Human Metagenomes Reveals Hidden Associations with Chronic Diseases.</title>
        <authorList>
            <person name="Tisza M.J."/>
            <person name="Buck C.B."/>
        </authorList>
    </citation>
    <scope>NUCLEOTIDE SEQUENCE</scope>
    <source>
        <strain evidence="1">CtDtx1</strain>
    </source>
</reference>
<protein>
    <submittedName>
        <fullName evidence="1">Transcription factor IIS-like protein</fullName>
    </submittedName>
</protein>
<name>A0A8S5PRW6_9CAUD</name>
<dbReference type="EMBL" id="BK015489">
    <property type="protein sequence ID" value="DAE09618.1"/>
    <property type="molecule type" value="Genomic_DNA"/>
</dbReference>
<sequence length="73" mass="7530">MGNEKGCPKCGSNNVQIINDSTTETKGFGAGKGCLGAICFGPIGLLCGMCGMGKSKTSHSAYRMCVDCGEKFK</sequence>